<protein>
    <recommendedName>
        <fullName evidence="4">ECF transporter S component</fullName>
    </recommendedName>
</protein>
<comment type="caution">
    <text evidence="2">The sequence shown here is derived from an EMBL/GenBank/DDBJ whole genome shotgun (WGS) entry which is preliminary data.</text>
</comment>
<dbReference type="RefSeq" id="WP_205293099.1">
    <property type="nucleotide sequence ID" value="NZ_CP074406.1"/>
</dbReference>
<keyword evidence="1" id="KW-0472">Membrane</keyword>
<keyword evidence="1" id="KW-1133">Transmembrane helix</keyword>
<dbReference type="Proteomes" id="UP000663791">
    <property type="component" value="Unassembled WGS sequence"/>
</dbReference>
<sequence>MKGWTPVTGTGRAATAVAVLWLAGGLVWTGWPVWDSVGAPDASQVRAEAPWVLGAQVAGLGLLASAMWRGAGRRPDALAAVTALVAGDCVLRTLFNPGTAGVEVVHALPLLAGAGLGLAGGVLTGASAALCSTMLASTPAETLPSQCVAWAAVGALGAVLRAVPTVTAWLLAVPLAVGAGVLSGVLLNLIGWAQMSGSTTEHYVPGLPAGEVLTRLWSYTVETSLALDTVRGLTTAFLVAVLGLPVLRALRGPTHRPTTYRPATDHALRAAVRRREDSSRIDALWAVTPTEQEKTCRS</sequence>
<feature type="transmembrane region" description="Helical" evidence="1">
    <location>
        <begin position="51"/>
        <end position="70"/>
    </location>
</feature>
<reference evidence="2" key="1">
    <citation type="submission" date="2021-01" db="EMBL/GenBank/DDBJ databases">
        <title>Novel species in genus Nocardioides.</title>
        <authorList>
            <person name="Zhang G."/>
        </authorList>
    </citation>
    <scope>NUCLEOTIDE SEQUENCE</scope>
    <source>
        <strain evidence="2">Zg-536</strain>
    </source>
</reference>
<organism evidence="2 3">
    <name type="scientific">Nocardioides faecalis</name>
    <dbReference type="NCBI Taxonomy" id="2803858"/>
    <lineage>
        <taxon>Bacteria</taxon>
        <taxon>Bacillati</taxon>
        <taxon>Actinomycetota</taxon>
        <taxon>Actinomycetes</taxon>
        <taxon>Propionibacteriales</taxon>
        <taxon>Nocardioidaceae</taxon>
        <taxon>Nocardioides</taxon>
    </lineage>
</organism>
<evidence type="ECO:0000256" key="1">
    <source>
        <dbReference type="SAM" id="Phobius"/>
    </source>
</evidence>
<evidence type="ECO:0008006" key="4">
    <source>
        <dbReference type="Google" id="ProtNLM"/>
    </source>
</evidence>
<dbReference type="AlphaFoldDB" id="A0A938Y7Z9"/>
<feature type="transmembrane region" description="Helical" evidence="1">
    <location>
        <begin position="107"/>
        <end position="131"/>
    </location>
</feature>
<proteinExistence type="predicted"/>
<dbReference type="EMBL" id="JAERTX010000027">
    <property type="protein sequence ID" value="MBM9461778.1"/>
    <property type="molecule type" value="Genomic_DNA"/>
</dbReference>
<gene>
    <name evidence="2" type="ORF">JK386_17945</name>
</gene>
<keyword evidence="1" id="KW-0812">Transmembrane</keyword>
<evidence type="ECO:0000313" key="2">
    <source>
        <dbReference type="EMBL" id="MBM9461778.1"/>
    </source>
</evidence>
<feature type="transmembrane region" description="Helical" evidence="1">
    <location>
        <begin position="169"/>
        <end position="190"/>
    </location>
</feature>
<feature type="transmembrane region" description="Helical" evidence="1">
    <location>
        <begin position="77"/>
        <end position="95"/>
    </location>
</feature>
<keyword evidence="3" id="KW-1185">Reference proteome</keyword>
<name>A0A938Y7Z9_9ACTN</name>
<feature type="transmembrane region" description="Helical" evidence="1">
    <location>
        <begin position="12"/>
        <end position="31"/>
    </location>
</feature>
<accession>A0A938Y7Z9</accession>
<evidence type="ECO:0000313" key="3">
    <source>
        <dbReference type="Proteomes" id="UP000663791"/>
    </source>
</evidence>